<proteinExistence type="predicted"/>
<keyword evidence="2" id="KW-0378">Hydrolase</keyword>
<organism evidence="2">
    <name type="scientific">Lygus hesperus</name>
    <name type="common">Western plant bug</name>
    <dbReference type="NCBI Taxonomy" id="30085"/>
    <lineage>
        <taxon>Eukaryota</taxon>
        <taxon>Metazoa</taxon>
        <taxon>Ecdysozoa</taxon>
        <taxon>Arthropoda</taxon>
        <taxon>Hexapoda</taxon>
        <taxon>Insecta</taxon>
        <taxon>Pterygota</taxon>
        <taxon>Neoptera</taxon>
        <taxon>Paraneoptera</taxon>
        <taxon>Hemiptera</taxon>
        <taxon>Heteroptera</taxon>
        <taxon>Panheteroptera</taxon>
        <taxon>Cimicomorpha</taxon>
        <taxon>Miridae</taxon>
        <taxon>Mirini</taxon>
        <taxon>Lygus</taxon>
    </lineage>
</organism>
<dbReference type="GO" id="GO:0004386">
    <property type="term" value="F:helicase activity"/>
    <property type="evidence" value="ECO:0007669"/>
    <property type="project" value="UniProtKB-KW"/>
</dbReference>
<keyword evidence="2" id="KW-0547">Nucleotide-binding</keyword>
<keyword evidence="2" id="KW-0347">Helicase</keyword>
<reference evidence="2" key="1">
    <citation type="journal article" date="2014" name="PLoS ONE">
        <title>Transcriptome-Based Identification of ABC Transporters in the Western Tarnished Plant Bug Lygus hesperus.</title>
        <authorList>
            <person name="Hull J.J."/>
            <person name="Chaney K."/>
            <person name="Geib S.M."/>
            <person name="Fabrick J.A."/>
            <person name="Brent C.S."/>
            <person name="Walsh D."/>
            <person name="Lavine L.C."/>
        </authorList>
    </citation>
    <scope>NUCLEOTIDE SEQUENCE</scope>
</reference>
<feature type="non-terminal residue" evidence="2">
    <location>
        <position position="104"/>
    </location>
</feature>
<protein>
    <submittedName>
        <fullName evidence="2">ATP-dependent DNA helicase II subunit 1</fullName>
    </submittedName>
</protein>
<feature type="region of interest" description="Disordered" evidence="1">
    <location>
        <begin position="37"/>
        <end position="104"/>
    </location>
</feature>
<evidence type="ECO:0000256" key="1">
    <source>
        <dbReference type="SAM" id="MobiDB-lite"/>
    </source>
</evidence>
<reference evidence="2" key="2">
    <citation type="submission" date="2014-07" db="EMBL/GenBank/DDBJ databases">
        <authorList>
            <person name="Hull J."/>
        </authorList>
    </citation>
    <scope>NUCLEOTIDE SEQUENCE</scope>
</reference>
<sequence>NRQIFPAEDFLAAENLQQNHSLLIIADEEGEPNEIQLDFQGHSSQPPFNPTTPEHLEAHGRPPAAAEDDIQQSIDKFLPLPSSAGTSGNKRKGPLKQHSEILTG</sequence>
<name>A0A0A9ZBT4_LYGHE</name>
<evidence type="ECO:0000313" key="2">
    <source>
        <dbReference type="EMBL" id="JAG42707.1"/>
    </source>
</evidence>
<feature type="non-terminal residue" evidence="2">
    <location>
        <position position="1"/>
    </location>
</feature>
<accession>A0A0A9ZBT4</accession>
<gene>
    <name evidence="2" type="primary">ku70</name>
    <name evidence="2" type="ORF">CM83_103959</name>
</gene>
<keyword evidence="2" id="KW-0067">ATP-binding</keyword>
<dbReference type="EMBL" id="GBHO01000897">
    <property type="protein sequence ID" value="JAG42707.1"/>
    <property type="molecule type" value="Transcribed_RNA"/>
</dbReference>
<dbReference type="AlphaFoldDB" id="A0A0A9ZBT4"/>